<organism evidence="2 3">
    <name type="scientific">Bacillus anthracis</name>
    <name type="common">anthrax bacterium</name>
    <dbReference type="NCBI Taxonomy" id="1392"/>
    <lineage>
        <taxon>Bacteria</taxon>
        <taxon>Bacillati</taxon>
        <taxon>Bacillota</taxon>
        <taxon>Bacilli</taxon>
        <taxon>Bacillales</taxon>
        <taxon>Bacillaceae</taxon>
        <taxon>Bacillus</taxon>
        <taxon>Bacillus cereus group</taxon>
    </lineage>
</organism>
<feature type="transmembrane region" description="Helical" evidence="1">
    <location>
        <begin position="12"/>
        <end position="34"/>
    </location>
</feature>
<dbReference type="Proteomes" id="UP000222851">
    <property type="component" value="Unassembled WGS sequence"/>
</dbReference>
<dbReference type="AlphaFoldDB" id="A0A2B0W895"/>
<proteinExistence type="predicted"/>
<gene>
    <name evidence="2" type="ORF">COJ30_30200</name>
</gene>
<evidence type="ECO:0000256" key="1">
    <source>
        <dbReference type="SAM" id="Phobius"/>
    </source>
</evidence>
<protein>
    <submittedName>
        <fullName evidence="2">Uncharacterized protein</fullName>
    </submittedName>
</protein>
<evidence type="ECO:0000313" key="3">
    <source>
        <dbReference type="Proteomes" id="UP000222851"/>
    </source>
</evidence>
<dbReference type="EMBL" id="NUXH01000195">
    <property type="protein sequence ID" value="PFL49125.1"/>
    <property type="molecule type" value="Genomic_DNA"/>
</dbReference>
<evidence type="ECO:0000313" key="2">
    <source>
        <dbReference type="EMBL" id="PFL49125.1"/>
    </source>
</evidence>
<accession>A0A2B0W895</accession>
<keyword evidence="1" id="KW-1133">Transmembrane helix</keyword>
<sequence length="84" mass="9858">MSFSLLLKVHPFIVIYYILFILFLQVLKNIFYLIKKKPKIDFWFPLLNFTNLVVRNLSPKIDVASLSSLNLSTVQPVNYSTQYS</sequence>
<keyword evidence="1" id="KW-0812">Transmembrane</keyword>
<reference evidence="2 3" key="1">
    <citation type="submission" date="2017-09" db="EMBL/GenBank/DDBJ databases">
        <title>Large-scale bioinformatics analysis of Bacillus genomes uncovers conserved roles of natural products in bacterial physiology.</title>
        <authorList>
            <consortium name="Agbiome Team Llc"/>
            <person name="Bleich R.M."/>
            <person name="Grubbs K.J."/>
            <person name="Santa Maria K.C."/>
            <person name="Allen S.E."/>
            <person name="Farag S."/>
            <person name="Shank E.A."/>
            <person name="Bowers A."/>
        </authorList>
    </citation>
    <scope>NUCLEOTIDE SEQUENCE [LARGE SCALE GENOMIC DNA]</scope>
    <source>
        <strain evidence="2 3">AFS081271</strain>
    </source>
</reference>
<name>A0A2B0W895_BACAN</name>
<keyword evidence="1" id="KW-0472">Membrane</keyword>
<comment type="caution">
    <text evidence="2">The sequence shown here is derived from an EMBL/GenBank/DDBJ whole genome shotgun (WGS) entry which is preliminary data.</text>
</comment>